<reference evidence="1" key="1">
    <citation type="journal article" date="2020" name="Nature">
        <title>Giant virus diversity and host interactions through global metagenomics.</title>
        <authorList>
            <person name="Schulz F."/>
            <person name="Roux S."/>
            <person name="Paez-Espino D."/>
            <person name="Jungbluth S."/>
            <person name="Walsh D.A."/>
            <person name="Denef V.J."/>
            <person name="McMahon K.D."/>
            <person name="Konstantinidis K.T."/>
            <person name="Eloe-Fadrosh E.A."/>
            <person name="Kyrpides N.C."/>
            <person name="Woyke T."/>
        </authorList>
    </citation>
    <scope>NUCLEOTIDE SEQUENCE</scope>
    <source>
        <strain evidence="1">GVMAG-M-3300023110-24</strain>
    </source>
</reference>
<protein>
    <submittedName>
        <fullName evidence="1">Uncharacterized protein</fullName>
    </submittedName>
</protein>
<accession>A0A6C0CXX3</accession>
<name>A0A6C0CXX3_9ZZZZ</name>
<dbReference type="EMBL" id="MN739508">
    <property type="protein sequence ID" value="QHT09117.1"/>
    <property type="molecule type" value="Genomic_DNA"/>
</dbReference>
<organism evidence="1">
    <name type="scientific">viral metagenome</name>
    <dbReference type="NCBI Taxonomy" id="1070528"/>
    <lineage>
        <taxon>unclassified sequences</taxon>
        <taxon>metagenomes</taxon>
        <taxon>organismal metagenomes</taxon>
    </lineage>
</organism>
<evidence type="ECO:0000313" key="1">
    <source>
        <dbReference type="EMBL" id="QHT09117.1"/>
    </source>
</evidence>
<sequence>MSIVFDKSDNYELNQPMGLNDDKRILNIEALQSLHSGIYTLENLRPSNIINPVQVQTSQTGINLKAGNDTVGEHGHLVNDSNYLRTEELTNKNNIHQLNPRFTLSTPYIKGFLDVDKETRLINSNSTLQKRTCNVLSGKSLLENYFTPMIPKLETTIQDNKFIIPEDSMDEWKRGGISTRQLLREYTYKKKCSDNNILKNYINN</sequence>
<dbReference type="AlphaFoldDB" id="A0A6C0CXX3"/>
<proteinExistence type="predicted"/>